<dbReference type="EMBL" id="HG994373">
    <property type="protein sequence ID" value="CAF1740410.1"/>
    <property type="molecule type" value="Genomic_DNA"/>
</dbReference>
<proteinExistence type="predicted"/>
<dbReference type="Proteomes" id="UP001295469">
    <property type="component" value="Chromosome C09"/>
</dbReference>
<accession>A0A816J1U8</accession>
<name>A0A816J1U8_BRANA</name>
<evidence type="ECO:0000313" key="1">
    <source>
        <dbReference type="EMBL" id="CAF1740410.1"/>
    </source>
</evidence>
<gene>
    <name evidence="1" type="ORF">DARMORV10_C09P32500.1</name>
</gene>
<reference evidence="1" key="1">
    <citation type="submission" date="2021-01" db="EMBL/GenBank/DDBJ databases">
        <authorList>
            <consortium name="Genoscope - CEA"/>
            <person name="William W."/>
        </authorList>
    </citation>
    <scope>NUCLEOTIDE SEQUENCE</scope>
</reference>
<sequence length="73" mass="8495">MQYIQTYLPLNYSIFHNFFQTNQITFCLAKLIVAPYKRLRRVSFVSSVPKTAAETLHIGCTKLFHCQLLSINI</sequence>
<protein>
    <submittedName>
        <fullName evidence="1">(rape) hypothetical protein</fullName>
    </submittedName>
</protein>
<organism evidence="1">
    <name type="scientific">Brassica napus</name>
    <name type="common">Rape</name>
    <dbReference type="NCBI Taxonomy" id="3708"/>
    <lineage>
        <taxon>Eukaryota</taxon>
        <taxon>Viridiplantae</taxon>
        <taxon>Streptophyta</taxon>
        <taxon>Embryophyta</taxon>
        <taxon>Tracheophyta</taxon>
        <taxon>Spermatophyta</taxon>
        <taxon>Magnoliopsida</taxon>
        <taxon>eudicotyledons</taxon>
        <taxon>Gunneridae</taxon>
        <taxon>Pentapetalae</taxon>
        <taxon>rosids</taxon>
        <taxon>malvids</taxon>
        <taxon>Brassicales</taxon>
        <taxon>Brassicaceae</taxon>
        <taxon>Brassiceae</taxon>
        <taxon>Brassica</taxon>
    </lineage>
</organism>
<dbReference type="AlphaFoldDB" id="A0A816J1U8"/>